<reference evidence="1 2" key="1">
    <citation type="journal article" name="Sci. Rep.">
        <title>Genome-scale phylogenetic analyses confirm Olpidium as the closest living zoosporic fungus to the non-flagellated, terrestrial fungi.</title>
        <authorList>
            <person name="Chang Y."/>
            <person name="Rochon D."/>
            <person name="Sekimoto S."/>
            <person name="Wang Y."/>
            <person name="Chovatia M."/>
            <person name="Sandor L."/>
            <person name="Salamov A."/>
            <person name="Grigoriev I.V."/>
            <person name="Stajich J.E."/>
            <person name="Spatafora J.W."/>
        </authorList>
    </citation>
    <scope>NUCLEOTIDE SEQUENCE [LARGE SCALE GENOMIC DNA]</scope>
    <source>
        <strain evidence="1">S191</strain>
    </source>
</reference>
<organism evidence="1 2">
    <name type="scientific">Olpidium bornovanus</name>
    <dbReference type="NCBI Taxonomy" id="278681"/>
    <lineage>
        <taxon>Eukaryota</taxon>
        <taxon>Fungi</taxon>
        <taxon>Fungi incertae sedis</taxon>
        <taxon>Olpidiomycota</taxon>
        <taxon>Olpidiomycotina</taxon>
        <taxon>Olpidiomycetes</taxon>
        <taxon>Olpidiales</taxon>
        <taxon>Olpidiaceae</taxon>
        <taxon>Olpidium</taxon>
    </lineage>
</organism>
<evidence type="ECO:0000313" key="1">
    <source>
        <dbReference type="EMBL" id="KAG5459059.1"/>
    </source>
</evidence>
<proteinExistence type="predicted"/>
<name>A0A8H7ZTB1_9FUNG</name>
<evidence type="ECO:0000313" key="2">
    <source>
        <dbReference type="Proteomes" id="UP000673691"/>
    </source>
</evidence>
<dbReference type="AlphaFoldDB" id="A0A8H7ZTB1"/>
<keyword evidence="2" id="KW-1185">Reference proteome</keyword>
<sequence>MAPAAVAPSSAPCATLWDHLNHQLAGCSLHGRALEADGAAAAAGPRMAARSVRECQLLDDFAVMVQLLMGGSRCSSTWTDSRQLLPIAASVLRHSLNRLGFPFDKAAARDAEEAFQDMVLRRIKASVRLERRPPSQRRFLSLAKRQRAKGVGEPMRAPAAHPGLDQAELRLLLRSGVDEVHGLAHAHHHTRTRGVWQMGAFAIDIHQGPPVSSGLRATSVSAE</sequence>
<dbReference type="Proteomes" id="UP000673691">
    <property type="component" value="Unassembled WGS sequence"/>
</dbReference>
<protein>
    <submittedName>
        <fullName evidence="1">Uncharacterized protein</fullName>
    </submittedName>
</protein>
<comment type="caution">
    <text evidence="1">The sequence shown here is derived from an EMBL/GenBank/DDBJ whole genome shotgun (WGS) entry which is preliminary data.</text>
</comment>
<dbReference type="EMBL" id="JAEFCI010007453">
    <property type="protein sequence ID" value="KAG5459059.1"/>
    <property type="molecule type" value="Genomic_DNA"/>
</dbReference>
<accession>A0A8H7ZTB1</accession>
<gene>
    <name evidence="1" type="ORF">BJ554DRAFT_598</name>
</gene>